<keyword evidence="2" id="KW-1185">Reference proteome</keyword>
<dbReference type="OMA" id="HEIAESP"/>
<name>S9VYK2_SCHCR</name>
<dbReference type="GO" id="GO:0051285">
    <property type="term" value="C:cell cortex of cell tip"/>
    <property type="evidence" value="ECO:0007669"/>
    <property type="project" value="EnsemblFungi"/>
</dbReference>
<proteinExistence type="predicted"/>
<accession>S9VYK2</accession>
<dbReference type="Proteomes" id="UP000015464">
    <property type="component" value="Unassembled WGS sequence"/>
</dbReference>
<gene>
    <name evidence="1" type="ORF">SPOG_02068</name>
</gene>
<dbReference type="GO" id="GO:0032153">
    <property type="term" value="C:cell division site"/>
    <property type="evidence" value="ECO:0007669"/>
    <property type="project" value="EnsemblFungi"/>
</dbReference>
<organism evidence="1 2">
    <name type="scientific">Schizosaccharomyces cryophilus (strain OY26 / ATCC MYA-4695 / CBS 11777 / NBRC 106824 / NRRL Y48691)</name>
    <name type="common">Fission yeast</name>
    <dbReference type="NCBI Taxonomy" id="653667"/>
    <lineage>
        <taxon>Eukaryota</taxon>
        <taxon>Fungi</taxon>
        <taxon>Dikarya</taxon>
        <taxon>Ascomycota</taxon>
        <taxon>Taphrinomycotina</taxon>
        <taxon>Schizosaccharomycetes</taxon>
        <taxon>Schizosaccharomycetales</taxon>
        <taxon>Schizosaccharomycetaceae</taxon>
        <taxon>Schizosaccharomyces</taxon>
    </lineage>
</organism>
<evidence type="ECO:0000313" key="2">
    <source>
        <dbReference type="Proteomes" id="UP000015464"/>
    </source>
</evidence>
<reference evidence="1 2" key="1">
    <citation type="journal article" date="2011" name="Science">
        <title>Comparative functional genomics of the fission yeasts.</title>
        <authorList>
            <person name="Rhind N."/>
            <person name="Chen Z."/>
            <person name="Yassour M."/>
            <person name="Thompson D.A."/>
            <person name="Haas B.J."/>
            <person name="Habib N."/>
            <person name="Wapinski I."/>
            <person name="Roy S."/>
            <person name="Lin M.F."/>
            <person name="Heiman D.I."/>
            <person name="Young S.K."/>
            <person name="Furuya K."/>
            <person name="Guo Y."/>
            <person name="Pidoux A."/>
            <person name="Chen H.M."/>
            <person name="Robbertse B."/>
            <person name="Goldberg J.M."/>
            <person name="Aoki K."/>
            <person name="Bayne E.H."/>
            <person name="Berlin A.M."/>
            <person name="Desjardins C.A."/>
            <person name="Dobbs E."/>
            <person name="Dukaj L."/>
            <person name="Fan L."/>
            <person name="FitzGerald M.G."/>
            <person name="French C."/>
            <person name="Gujja S."/>
            <person name="Hansen K."/>
            <person name="Keifenheim D."/>
            <person name="Levin J.Z."/>
            <person name="Mosher R.A."/>
            <person name="Mueller C.A."/>
            <person name="Pfiffner J."/>
            <person name="Priest M."/>
            <person name="Russ C."/>
            <person name="Smialowska A."/>
            <person name="Swoboda P."/>
            <person name="Sykes S.M."/>
            <person name="Vaughn M."/>
            <person name="Vengrova S."/>
            <person name="Yoder R."/>
            <person name="Zeng Q."/>
            <person name="Allshire R."/>
            <person name="Baulcombe D."/>
            <person name="Birren B.W."/>
            <person name="Brown W."/>
            <person name="Ekwall K."/>
            <person name="Kellis M."/>
            <person name="Leatherwood J."/>
            <person name="Levin H."/>
            <person name="Margalit H."/>
            <person name="Martienssen R."/>
            <person name="Nieduszynski C.A."/>
            <person name="Spatafora J.W."/>
            <person name="Friedman N."/>
            <person name="Dalgaard J.Z."/>
            <person name="Baumann P."/>
            <person name="Niki H."/>
            <person name="Regev A."/>
            <person name="Nusbaum C."/>
        </authorList>
    </citation>
    <scope>NUCLEOTIDE SEQUENCE [LARGE SCALE GENOMIC DNA]</scope>
    <source>
        <strain evidence="2">OY26 / ATCC MYA-4695 / CBS 11777 / NBRC 106824 / NRRL Y48691</strain>
    </source>
</reference>
<evidence type="ECO:0000313" key="1">
    <source>
        <dbReference type="EMBL" id="EPY52748.1"/>
    </source>
</evidence>
<dbReference type="AlphaFoldDB" id="S9VYK2"/>
<dbReference type="HOGENOM" id="CLU_1042658_0_0_1"/>
<dbReference type="GeneID" id="25036392"/>
<dbReference type="EMBL" id="KE546989">
    <property type="protein sequence ID" value="EPY52748.1"/>
    <property type="molecule type" value="Genomic_DNA"/>
</dbReference>
<protein>
    <submittedName>
        <fullName evidence="1">Uncharacterized protein</fullName>
    </submittedName>
</protein>
<dbReference type="OrthoDB" id="5399684at2759"/>
<dbReference type="RefSeq" id="XP_013022626.1">
    <property type="nucleotide sequence ID" value="XM_013167172.1"/>
</dbReference>
<sequence length="269" mass="30581">MVLSPDYSYVLNQSLLESSKEKLHDDAGFTDSQNKYLFLRAKKETLEKKVKYQAAYAKVLEAIGNERNKSDDFKTPLADFEASKKLLEDMEGKWRVAEVSRLSKLVGTLMQGTLHIEKESKKFSISKDVLTTLYTSLREVQSQLERLDLLEDPSTSSDMSIYSILADLQRISKSLAKQPSDMKSVELHQPPPRVSDSSLNKETLANVLLDWQRLSAEQNTYLREISNAGNIPPDCLLQLRQYFFRSELLSEKLSNIYSSVNDGADDNLL</sequence>